<dbReference type="RefSeq" id="WP_278099150.1">
    <property type="nucleotide sequence ID" value="NZ_CP091092.1"/>
</dbReference>
<evidence type="ECO:0000256" key="2">
    <source>
        <dbReference type="ARBA" id="ARBA00041374"/>
    </source>
</evidence>
<dbReference type="InterPro" id="IPR007848">
    <property type="entry name" value="Small_mtfrase_dom"/>
</dbReference>
<dbReference type="InterPro" id="IPR002052">
    <property type="entry name" value="DNA_methylase_N6_adenine_CS"/>
</dbReference>
<gene>
    <name evidence="4" type="ORF">L1994_09205</name>
</gene>
<dbReference type="PRINTS" id="PR00507">
    <property type="entry name" value="N12N6MTFRASE"/>
</dbReference>
<dbReference type="InterPro" id="IPR051720">
    <property type="entry name" value="rRNA_MeTrfase/Polyamine_Synth"/>
</dbReference>
<dbReference type="Gene3D" id="3.40.50.150">
    <property type="entry name" value="Vaccinia Virus protein VP39"/>
    <property type="match status" value="1"/>
</dbReference>
<protein>
    <recommendedName>
        <fullName evidence="2">Methyltransferase-like protein 5</fullName>
    </recommendedName>
</protein>
<name>A0AAF0JLP2_9EURY</name>
<dbReference type="PANTHER" id="PTHR23290:SF0">
    <property type="entry name" value="RRNA N6-ADENOSINE-METHYLTRANSFERASE METTL5"/>
    <property type="match status" value="1"/>
</dbReference>
<dbReference type="KEGG" id="manq:L1994_09205"/>
<reference evidence="4" key="1">
    <citation type="submission" date="2022-01" db="EMBL/GenBank/DDBJ databases">
        <title>Complete genome of Methanomicrobium antiquum DSM 21220.</title>
        <authorList>
            <person name="Chen S.-C."/>
            <person name="You Y.-T."/>
            <person name="Zhou Y.-Z."/>
            <person name="Lai M.-C."/>
        </authorList>
    </citation>
    <scope>NUCLEOTIDE SEQUENCE</scope>
    <source>
        <strain evidence="4">DSM 21220</strain>
    </source>
</reference>
<keyword evidence="5" id="KW-1185">Reference proteome</keyword>
<evidence type="ECO:0000259" key="3">
    <source>
        <dbReference type="Pfam" id="PF05175"/>
    </source>
</evidence>
<evidence type="ECO:0000256" key="1">
    <source>
        <dbReference type="ARBA" id="ARBA00009741"/>
    </source>
</evidence>
<organism evidence="4 5">
    <name type="scientific">Methanomicrobium antiquum</name>
    <dbReference type="NCBI Taxonomy" id="487686"/>
    <lineage>
        <taxon>Archaea</taxon>
        <taxon>Methanobacteriati</taxon>
        <taxon>Methanobacteriota</taxon>
        <taxon>Stenosarchaea group</taxon>
        <taxon>Methanomicrobia</taxon>
        <taxon>Methanomicrobiales</taxon>
        <taxon>Methanomicrobiaceae</taxon>
        <taxon>Methanomicrobium</taxon>
    </lineage>
</organism>
<evidence type="ECO:0000313" key="5">
    <source>
        <dbReference type="Proteomes" id="UP001218895"/>
    </source>
</evidence>
<dbReference type="SUPFAM" id="SSF53335">
    <property type="entry name" value="S-adenosyl-L-methionine-dependent methyltransferases"/>
    <property type="match status" value="1"/>
</dbReference>
<dbReference type="CDD" id="cd02440">
    <property type="entry name" value="AdoMet_MTases"/>
    <property type="match status" value="1"/>
</dbReference>
<comment type="similarity">
    <text evidence="1">Belongs to the methyltransferase superfamily. PrmA family.</text>
</comment>
<dbReference type="InterPro" id="IPR029063">
    <property type="entry name" value="SAM-dependent_MTases_sf"/>
</dbReference>
<feature type="domain" description="Methyltransferase small" evidence="3">
    <location>
        <begin position="20"/>
        <end position="113"/>
    </location>
</feature>
<dbReference type="GO" id="GO:0003676">
    <property type="term" value="F:nucleic acid binding"/>
    <property type="evidence" value="ECO:0007669"/>
    <property type="project" value="InterPro"/>
</dbReference>
<dbReference type="GO" id="GO:0032259">
    <property type="term" value="P:methylation"/>
    <property type="evidence" value="ECO:0007669"/>
    <property type="project" value="InterPro"/>
</dbReference>
<proteinExistence type="inferred from homology"/>
<dbReference type="PROSITE" id="PS00092">
    <property type="entry name" value="N6_MTASE"/>
    <property type="match status" value="1"/>
</dbReference>
<dbReference type="Proteomes" id="UP001218895">
    <property type="component" value="Chromosome"/>
</dbReference>
<accession>A0AAF0JLP2</accession>
<dbReference type="GeneID" id="79950573"/>
<dbReference type="AlphaFoldDB" id="A0AAF0JLP2"/>
<dbReference type="Pfam" id="PF05175">
    <property type="entry name" value="MTS"/>
    <property type="match status" value="1"/>
</dbReference>
<dbReference type="EMBL" id="CP091092">
    <property type="protein sequence ID" value="WFN36312.1"/>
    <property type="molecule type" value="Genomic_DNA"/>
</dbReference>
<dbReference type="GO" id="GO:0008757">
    <property type="term" value="F:S-adenosylmethionine-dependent methyltransferase activity"/>
    <property type="evidence" value="ECO:0007669"/>
    <property type="project" value="UniProtKB-ARBA"/>
</dbReference>
<evidence type="ECO:0000313" key="4">
    <source>
        <dbReference type="EMBL" id="WFN36312.1"/>
    </source>
</evidence>
<dbReference type="PANTHER" id="PTHR23290">
    <property type="entry name" value="RRNA N6-ADENOSINE-METHYLTRANSFERASE METTL5"/>
    <property type="match status" value="1"/>
</dbReference>
<sequence>MDFKNPDCSLEQYKTPAVVGARLLYDAMLKGDIKGLSVFDPGCGTGALAIGAKLLDADYVLGIDIDFFAVETAKKNAESLSLEVDFFVSDIKNFNHRHFDTVVMNPPFGAQNVHADRPFIDAALDCADVVYSIFNKGSLAFLKAYTKKRAEITDVFTCSYPIKHTFSHHTKECAFIDVEIVRMVKL</sequence>